<evidence type="ECO:0000259" key="8">
    <source>
        <dbReference type="PROSITE" id="PS51635"/>
    </source>
</evidence>
<dbReference type="Pfam" id="PF01734">
    <property type="entry name" value="Patatin"/>
    <property type="match status" value="1"/>
</dbReference>
<evidence type="ECO:0000256" key="5">
    <source>
        <dbReference type="ARBA" id="ARBA00022963"/>
    </source>
</evidence>
<organism evidence="9 10">
    <name type="scientific">Zopfia rhizophila CBS 207.26</name>
    <dbReference type="NCBI Taxonomy" id="1314779"/>
    <lineage>
        <taxon>Eukaryota</taxon>
        <taxon>Fungi</taxon>
        <taxon>Dikarya</taxon>
        <taxon>Ascomycota</taxon>
        <taxon>Pezizomycotina</taxon>
        <taxon>Dothideomycetes</taxon>
        <taxon>Dothideomycetes incertae sedis</taxon>
        <taxon>Zopfiaceae</taxon>
        <taxon>Zopfia</taxon>
    </lineage>
</organism>
<evidence type="ECO:0000313" key="9">
    <source>
        <dbReference type="EMBL" id="KAF2194727.1"/>
    </source>
</evidence>
<dbReference type="InterPro" id="IPR017907">
    <property type="entry name" value="Znf_RING_CS"/>
</dbReference>
<dbReference type="GO" id="GO:0016042">
    <property type="term" value="P:lipid catabolic process"/>
    <property type="evidence" value="ECO:0007669"/>
    <property type="project" value="UniProtKB-UniRule"/>
</dbReference>
<evidence type="ECO:0000256" key="7">
    <source>
        <dbReference type="PROSITE-ProRule" id="PRU01161"/>
    </source>
</evidence>
<name>A0A6A6ERC3_9PEZI</name>
<dbReference type="PANTHER" id="PTHR24185">
    <property type="entry name" value="CALCIUM-INDEPENDENT PHOSPHOLIPASE A2-GAMMA"/>
    <property type="match status" value="1"/>
</dbReference>
<evidence type="ECO:0000313" key="10">
    <source>
        <dbReference type="Proteomes" id="UP000800200"/>
    </source>
</evidence>
<reference evidence="9" key="1">
    <citation type="journal article" date="2020" name="Stud. Mycol.">
        <title>101 Dothideomycetes genomes: a test case for predicting lifestyles and emergence of pathogens.</title>
        <authorList>
            <person name="Haridas S."/>
            <person name="Albert R."/>
            <person name="Binder M."/>
            <person name="Bloem J."/>
            <person name="Labutti K."/>
            <person name="Salamov A."/>
            <person name="Andreopoulos B."/>
            <person name="Baker S."/>
            <person name="Barry K."/>
            <person name="Bills G."/>
            <person name="Bluhm B."/>
            <person name="Cannon C."/>
            <person name="Castanera R."/>
            <person name="Culley D."/>
            <person name="Daum C."/>
            <person name="Ezra D."/>
            <person name="Gonzalez J."/>
            <person name="Henrissat B."/>
            <person name="Kuo A."/>
            <person name="Liang C."/>
            <person name="Lipzen A."/>
            <person name="Lutzoni F."/>
            <person name="Magnuson J."/>
            <person name="Mondo S."/>
            <person name="Nolan M."/>
            <person name="Ohm R."/>
            <person name="Pangilinan J."/>
            <person name="Park H.-J."/>
            <person name="Ramirez L."/>
            <person name="Alfaro M."/>
            <person name="Sun H."/>
            <person name="Tritt A."/>
            <person name="Yoshinaga Y."/>
            <person name="Zwiers L.-H."/>
            <person name="Turgeon B."/>
            <person name="Goodwin S."/>
            <person name="Spatafora J."/>
            <person name="Crous P."/>
            <person name="Grigoriev I."/>
        </authorList>
    </citation>
    <scope>NUCLEOTIDE SEQUENCE</scope>
    <source>
        <strain evidence="9">CBS 207.26</strain>
    </source>
</reference>
<dbReference type="GO" id="GO:0046486">
    <property type="term" value="P:glycerolipid metabolic process"/>
    <property type="evidence" value="ECO:0007669"/>
    <property type="project" value="UniProtKB-ARBA"/>
</dbReference>
<dbReference type="Proteomes" id="UP000800200">
    <property type="component" value="Unassembled WGS sequence"/>
</dbReference>
<dbReference type="CDD" id="cd07199">
    <property type="entry name" value="Pat17_PNPLA8_PNPLA9_like"/>
    <property type="match status" value="1"/>
</dbReference>
<dbReference type="PROSITE" id="PS00518">
    <property type="entry name" value="ZF_RING_1"/>
    <property type="match status" value="1"/>
</dbReference>
<protein>
    <submittedName>
        <fullName evidence="9">FabD/lysophospholipase-like protein</fullName>
    </submittedName>
</protein>
<feature type="short sequence motif" description="GXGXXG" evidence="7">
    <location>
        <begin position="478"/>
        <end position="483"/>
    </location>
</feature>
<dbReference type="Gene3D" id="3.40.1090.10">
    <property type="entry name" value="Cytosolic phospholipase A2 catalytic domain"/>
    <property type="match status" value="1"/>
</dbReference>
<evidence type="ECO:0000256" key="6">
    <source>
        <dbReference type="ARBA" id="ARBA00023098"/>
    </source>
</evidence>
<feature type="short sequence motif" description="GXSXG" evidence="7">
    <location>
        <begin position="513"/>
        <end position="517"/>
    </location>
</feature>
<keyword evidence="3 7" id="KW-0378">Hydrolase</keyword>
<dbReference type="GO" id="GO:0047499">
    <property type="term" value="F:calcium-independent phospholipase A2 activity"/>
    <property type="evidence" value="ECO:0007669"/>
    <property type="project" value="TreeGrafter"/>
</dbReference>
<dbReference type="PANTHER" id="PTHR24185:SF1">
    <property type="entry name" value="CALCIUM-INDEPENDENT PHOSPHOLIPASE A2-GAMMA"/>
    <property type="match status" value="1"/>
</dbReference>
<keyword evidence="6 7" id="KW-0443">Lipid metabolism</keyword>
<dbReference type="PROSITE" id="PS51635">
    <property type="entry name" value="PNPLA"/>
    <property type="match status" value="1"/>
</dbReference>
<keyword evidence="10" id="KW-1185">Reference proteome</keyword>
<evidence type="ECO:0000256" key="2">
    <source>
        <dbReference type="ARBA" id="ARBA00022771"/>
    </source>
</evidence>
<dbReference type="GO" id="GO:0016020">
    <property type="term" value="C:membrane"/>
    <property type="evidence" value="ECO:0007669"/>
    <property type="project" value="TreeGrafter"/>
</dbReference>
<dbReference type="EMBL" id="ML994611">
    <property type="protein sequence ID" value="KAF2194727.1"/>
    <property type="molecule type" value="Genomic_DNA"/>
</dbReference>
<evidence type="ECO:0000256" key="1">
    <source>
        <dbReference type="ARBA" id="ARBA00022723"/>
    </source>
</evidence>
<keyword evidence="1" id="KW-0479">Metal-binding</keyword>
<proteinExistence type="predicted"/>
<feature type="short sequence motif" description="DGA/G" evidence="7">
    <location>
        <begin position="672"/>
        <end position="674"/>
    </location>
</feature>
<dbReference type="SUPFAM" id="SSF52151">
    <property type="entry name" value="FabD/lysophospholipase-like"/>
    <property type="match status" value="1"/>
</dbReference>
<dbReference type="InterPro" id="IPR016035">
    <property type="entry name" value="Acyl_Trfase/lysoPLipase"/>
</dbReference>
<keyword evidence="4" id="KW-0862">Zinc</keyword>
<dbReference type="OrthoDB" id="194358at2759"/>
<gene>
    <name evidence="9" type="ORF">K469DRAFT_650663</name>
</gene>
<sequence>MSVQPWICISYVDGEARLWAHNSPFTDVCRKTPDIRPSLITLVGRKAKALFLSHILGRPHDTKLTDYHNQIRLLCDPKSSRDDNPLLYVDCEIQNQRPSSYFSQPAKNLGKSRPIEWMHAEDEAAQHFADILSTNVLNPLSNVVCYFASDLSGVQGVARILANQVIRPKAHNLPSSALPHVLVVVETSAKVFDHVGVEHKLRADIKSYANASNVDDDLRMNFHSIQVIGMQKNWNDHVRSLALRKRLVSLAREVHWGRRTSRHLFSVSHMDALADRMLDRFCNDKSSFNFLRASRPEKFTYRDLQAHLDEVLSLMPSQSWLWCFIVPLIASALFLASYPPGSHSEAIKKYTAESDVQQKFIAGIREDMEAILSRFESDPIPQGAVRLHGEQLTSLWPHFPMLKSFKSCFSCLMLTPEKAFNCGHAICNPCIRRFGQRSRSEKHTFILSACILCGRNQSECTFRLIPPTAGIRILCLDGGGIRGVMPLTFLQHMERELYQLGCPLRDFFDYVCGTSAGGLIAIGLFLMEWSPHECMDRFEDLAAKTFMAEQKEQLSVTQRVLRLLGAYVRDYRYESSSIEKAFDSTLRISPKMFNPLQNDTKVAVTTTTVRDNIPCVLSNYNGGLRSEENIYHHVRANTQDDDISIRDAAVCTSAAPFFFKPKHVDNLDTYQDGGLQHNNPAFIASWECAFLWPDRCQILERNNGHIDHMISLGTGTSSSWKYKVGPHSPVRDRSLKRLFGNYMGHLDGEKQWQTFINCVPPNLRDRYHRFNIFFPGPEPALDEVPAIERLKDLANRFIVSNPRATLAKDSLVSSIFYFELDDFHQLDGGGYQCFGTVSCRLPLDYSGRKYLYRSLAENSAFFLVSGRPVACVETIPKGMPAFRRRIDFIAKNMDDEVHISIRGITSHPTPISGLPRKLSYLVTAQSLQIPFGCIDHREVDRPLPSIPLKRKLHEI</sequence>
<dbReference type="GO" id="GO:0008270">
    <property type="term" value="F:zinc ion binding"/>
    <property type="evidence" value="ECO:0007669"/>
    <property type="project" value="UniProtKB-KW"/>
</dbReference>
<evidence type="ECO:0000256" key="4">
    <source>
        <dbReference type="ARBA" id="ARBA00022833"/>
    </source>
</evidence>
<keyword evidence="5 7" id="KW-0442">Lipid degradation</keyword>
<accession>A0A6A6ERC3</accession>
<evidence type="ECO:0000256" key="3">
    <source>
        <dbReference type="ARBA" id="ARBA00022801"/>
    </source>
</evidence>
<keyword evidence="2" id="KW-0863">Zinc-finger</keyword>
<feature type="active site" description="Proton acceptor" evidence="7">
    <location>
        <position position="672"/>
    </location>
</feature>
<dbReference type="GO" id="GO:0019369">
    <property type="term" value="P:arachidonate metabolic process"/>
    <property type="evidence" value="ECO:0007669"/>
    <property type="project" value="TreeGrafter"/>
</dbReference>
<feature type="domain" description="PNPLA" evidence="8">
    <location>
        <begin position="474"/>
        <end position="685"/>
    </location>
</feature>
<dbReference type="InterPro" id="IPR002641">
    <property type="entry name" value="PNPLA_dom"/>
</dbReference>
<feature type="active site" description="Nucleophile" evidence="7">
    <location>
        <position position="515"/>
    </location>
</feature>
<dbReference type="AlphaFoldDB" id="A0A6A6ERC3"/>